<dbReference type="PRINTS" id="PR00038">
    <property type="entry name" value="HTHLUXR"/>
</dbReference>
<keyword evidence="4" id="KW-0238">DNA-binding</keyword>
<proteinExistence type="predicted"/>
<gene>
    <name evidence="9" type="primary">liaR</name>
    <name evidence="9" type="ORF">BN1180_04530</name>
</gene>
<sequence>MMIKVLFVDDHEMVRIGVSAYLSAQSDIEVIGEADNGLKAVELAMELRPDIILMDLVMPEMDGIEATKRIIEKWPEAKIIIVTSFLDDEKVYPALEAGATSYMLKTSKASEIAKAVRSTFQGQSVLEPEVTGKMMEKLRRPKITQLHDQLTNREMEILLLMTQGKTNQEIADELYIALKTAKVHVSNILSKLAVQDRTQAVIYAFKHSLVQEEE</sequence>
<dbReference type="PROSITE" id="PS50043">
    <property type="entry name" value="HTH_LUXR_2"/>
    <property type="match status" value="1"/>
</dbReference>
<evidence type="ECO:0000256" key="6">
    <source>
        <dbReference type="PROSITE-ProRule" id="PRU00169"/>
    </source>
</evidence>
<feature type="domain" description="Response regulatory" evidence="8">
    <location>
        <begin position="4"/>
        <end position="120"/>
    </location>
</feature>
<evidence type="ECO:0000256" key="1">
    <source>
        <dbReference type="ARBA" id="ARBA00004496"/>
    </source>
</evidence>
<keyword evidence="2 6" id="KW-0597">Phosphoprotein</keyword>
<evidence type="ECO:0000256" key="5">
    <source>
        <dbReference type="ARBA" id="ARBA00023163"/>
    </source>
</evidence>
<keyword evidence="5" id="KW-0804">Transcription</keyword>
<protein>
    <submittedName>
        <fullName evidence="9">Two-component response regulator LiaR</fullName>
    </submittedName>
</protein>
<dbReference type="Proteomes" id="UP000182110">
    <property type="component" value="Unassembled WGS sequence"/>
</dbReference>
<dbReference type="InterPro" id="IPR000792">
    <property type="entry name" value="Tscrpt_reg_LuxR_C"/>
</dbReference>
<comment type="subcellular location">
    <subcellularLocation>
        <location evidence="1">Cytoplasm</location>
    </subcellularLocation>
</comment>
<evidence type="ECO:0000256" key="4">
    <source>
        <dbReference type="ARBA" id="ARBA00023125"/>
    </source>
</evidence>
<dbReference type="SUPFAM" id="SSF46894">
    <property type="entry name" value="C-terminal effector domain of the bipartite response regulators"/>
    <property type="match status" value="1"/>
</dbReference>
<dbReference type="SUPFAM" id="SSF52172">
    <property type="entry name" value="CheY-like"/>
    <property type="match status" value="1"/>
</dbReference>
<evidence type="ECO:0000256" key="3">
    <source>
        <dbReference type="ARBA" id="ARBA00023015"/>
    </source>
</evidence>
<reference evidence="9 10" key="1">
    <citation type="journal article" date="2014" name="Genome Announc.">
        <title>Genome Sequence of Bacillus simplex Strain P558, Isolated from a Human Fecal Sample.</title>
        <authorList>
            <person name="Croce O."/>
            <person name="Hugon P."/>
            <person name="Lagier J.C."/>
            <person name="Bibi F."/>
            <person name="Robert C."/>
            <person name="Azhar E.I."/>
            <person name="Raoult D."/>
            <person name="Fournier P.E."/>
        </authorList>
    </citation>
    <scope>NUCLEOTIDE SEQUENCE [LARGE SCALE GENOMIC DNA]</scope>
    <source>
        <strain evidence="9 10">P558</strain>
    </source>
</reference>
<name>A0AAN2TUR7_9BACI</name>
<dbReference type="CDD" id="cd06170">
    <property type="entry name" value="LuxR_C_like"/>
    <property type="match status" value="1"/>
</dbReference>
<dbReference type="CDD" id="cd17535">
    <property type="entry name" value="REC_NarL-like"/>
    <property type="match status" value="1"/>
</dbReference>
<dbReference type="InterPro" id="IPR039420">
    <property type="entry name" value="WalR-like"/>
</dbReference>
<evidence type="ECO:0000256" key="2">
    <source>
        <dbReference type="ARBA" id="ARBA00022553"/>
    </source>
</evidence>
<accession>A0AAN2TUR7</accession>
<dbReference type="GO" id="GO:0005737">
    <property type="term" value="C:cytoplasm"/>
    <property type="evidence" value="ECO:0007669"/>
    <property type="project" value="UniProtKB-SubCell"/>
</dbReference>
<evidence type="ECO:0000313" key="10">
    <source>
        <dbReference type="Proteomes" id="UP000182110"/>
    </source>
</evidence>
<evidence type="ECO:0000259" key="8">
    <source>
        <dbReference type="PROSITE" id="PS50110"/>
    </source>
</evidence>
<dbReference type="PANTHER" id="PTHR43214">
    <property type="entry name" value="TWO-COMPONENT RESPONSE REGULATOR"/>
    <property type="match status" value="1"/>
</dbReference>
<dbReference type="EMBL" id="CCXW01000001">
    <property type="protein sequence ID" value="CEG34331.1"/>
    <property type="molecule type" value="Genomic_DNA"/>
</dbReference>
<dbReference type="Gene3D" id="3.40.50.2300">
    <property type="match status" value="1"/>
</dbReference>
<feature type="modified residue" description="4-aspartylphosphate" evidence="6">
    <location>
        <position position="55"/>
    </location>
</feature>
<dbReference type="SMART" id="SM00421">
    <property type="entry name" value="HTH_LUXR"/>
    <property type="match status" value="1"/>
</dbReference>
<dbReference type="SMART" id="SM00448">
    <property type="entry name" value="REC"/>
    <property type="match status" value="1"/>
</dbReference>
<dbReference type="InterPro" id="IPR016032">
    <property type="entry name" value="Sig_transdc_resp-reg_C-effctor"/>
</dbReference>
<dbReference type="InterPro" id="IPR011006">
    <property type="entry name" value="CheY-like_superfamily"/>
</dbReference>
<feature type="domain" description="HTH luxR-type" evidence="7">
    <location>
        <begin position="143"/>
        <end position="208"/>
    </location>
</feature>
<comment type="caution">
    <text evidence="9">The sequence shown here is derived from an EMBL/GenBank/DDBJ whole genome shotgun (WGS) entry which is preliminary data.</text>
</comment>
<dbReference type="GO" id="GO:0000160">
    <property type="term" value="P:phosphorelay signal transduction system"/>
    <property type="evidence" value="ECO:0007669"/>
    <property type="project" value="InterPro"/>
</dbReference>
<evidence type="ECO:0000313" key="9">
    <source>
        <dbReference type="EMBL" id="CEG34331.1"/>
    </source>
</evidence>
<evidence type="ECO:0000259" key="7">
    <source>
        <dbReference type="PROSITE" id="PS50043"/>
    </source>
</evidence>
<dbReference type="InterPro" id="IPR001789">
    <property type="entry name" value="Sig_transdc_resp-reg_receiver"/>
</dbReference>
<keyword evidence="10" id="KW-1185">Reference proteome</keyword>
<dbReference type="GO" id="GO:0003677">
    <property type="term" value="F:DNA binding"/>
    <property type="evidence" value="ECO:0007669"/>
    <property type="project" value="UniProtKB-KW"/>
</dbReference>
<dbReference type="AlphaFoldDB" id="A0AAN2TUR7"/>
<dbReference type="PROSITE" id="PS50110">
    <property type="entry name" value="RESPONSE_REGULATORY"/>
    <property type="match status" value="1"/>
</dbReference>
<organism evidence="9 10">
    <name type="scientific">Peribacillus simplex</name>
    <dbReference type="NCBI Taxonomy" id="1478"/>
    <lineage>
        <taxon>Bacteria</taxon>
        <taxon>Bacillati</taxon>
        <taxon>Bacillota</taxon>
        <taxon>Bacilli</taxon>
        <taxon>Bacillales</taxon>
        <taxon>Bacillaceae</taxon>
        <taxon>Peribacillus</taxon>
    </lineage>
</organism>
<dbReference type="Pfam" id="PF00072">
    <property type="entry name" value="Response_reg"/>
    <property type="match status" value="1"/>
</dbReference>
<dbReference type="GO" id="GO:0006355">
    <property type="term" value="P:regulation of DNA-templated transcription"/>
    <property type="evidence" value="ECO:0007669"/>
    <property type="project" value="InterPro"/>
</dbReference>
<dbReference type="InterPro" id="IPR058245">
    <property type="entry name" value="NreC/VraR/RcsB-like_REC"/>
</dbReference>
<keyword evidence="3" id="KW-0805">Transcription regulation</keyword>
<dbReference type="Pfam" id="PF00196">
    <property type="entry name" value="GerE"/>
    <property type="match status" value="1"/>
</dbReference>
<dbReference type="PANTHER" id="PTHR43214:SF37">
    <property type="entry name" value="TRANSCRIPTIONAL REGULATORY PROTEIN YDFI"/>
    <property type="match status" value="1"/>
</dbReference>